<comment type="caution">
    <text evidence="2">The sequence shown here is derived from an EMBL/GenBank/DDBJ whole genome shotgun (WGS) entry which is preliminary data.</text>
</comment>
<evidence type="ECO:0000313" key="3">
    <source>
        <dbReference type="Proteomes" id="UP001176961"/>
    </source>
</evidence>
<organism evidence="2 3">
    <name type="scientific">Cylicocyclus nassatus</name>
    <name type="common">Nematode worm</name>
    <dbReference type="NCBI Taxonomy" id="53992"/>
    <lineage>
        <taxon>Eukaryota</taxon>
        <taxon>Metazoa</taxon>
        <taxon>Ecdysozoa</taxon>
        <taxon>Nematoda</taxon>
        <taxon>Chromadorea</taxon>
        <taxon>Rhabditida</taxon>
        <taxon>Rhabditina</taxon>
        <taxon>Rhabditomorpha</taxon>
        <taxon>Strongyloidea</taxon>
        <taxon>Strongylidae</taxon>
        <taxon>Cylicocyclus</taxon>
    </lineage>
</organism>
<reference evidence="2" key="1">
    <citation type="submission" date="2023-07" db="EMBL/GenBank/DDBJ databases">
        <authorList>
            <consortium name="CYATHOMIX"/>
        </authorList>
    </citation>
    <scope>NUCLEOTIDE SEQUENCE</scope>
    <source>
        <strain evidence="2">N/A</strain>
    </source>
</reference>
<name>A0AA36H6N0_CYLNA</name>
<accession>A0AA36H6N0</accession>
<dbReference type="Proteomes" id="UP001176961">
    <property type="component" value="Unassembled WGS sequence"/>
</dbReference>
<evidence type="ECO:0000256" key="1">
    <source>
        <dbReference type="SAM" id="SignalP"/>
    </source>
</evidence>
<proteinExistence type="predicted"/>
<dbReference type="EMBL" id="CATQJL010000316">
    <property type="protein sequence ID" value="CAJ0604692.1"/>
    <property type="molecule type" value="Genomic_DNA"/>
</dbReference>
<protein>
    <submittedName>
        <fullName evidence="2">Uncharacterized protein</fullName>
    </submittedName>
</protein>
<dbReference type="AlphaFoldDB" id="A0AA36H6N0"/>
<feature type="chain" id="PRO_5041290970" evidence="1">
    <location>
        <begin position="19"/>
        <end position="94"/>
    </location>
</feature>
<keyword evidence="1" id="KW-0732">Signal</keyword>
<feature type="signal peptide" evidence="1">
    <location>
        <begin position="1"/>
        <end position="18"/>
    </location>
</feature>
<sequence length="94" mass="10730">MRIVVLVGIISTLAVALAAPIEMLEEEDIQGLEDFLAGIEDERTREAVIELLEAKQIADEKQVAIRMRRIIRQLPEDVVAELFELYKKTLPRRS</sequence>
<gene>
    <name evidence="2" type="ORF">CYNAS_LOCUS16675</name>
</gene>
<evidence type="ECO:0000313" key="2">
    <source>
        <dbReference type="EMBL" id="CAJ0604692.1"/>
    </source>
</evidence>
<keyword evidence="3" id="KW-1185">Reference proteome</keyword>